<dbReference type="InterPro" id="IPR009492">
    <property type="entry name" value="TniQ"/>
</dbReference>
<evidence type="ECO:0000259" key="1">
    <source>
        <dbReference type="Pfam" id="PF06527"/>
    </source>
</evidence>
<organism evidence="2 3">
    <name type="scientific">Pseudomonas citronellolis</name>
    <dbReference type="NCBI Taxonomy" id="53408"/>
    <lineage>
        <taxon>Bacteria</taxon>
        <taxon>Pseudomonadati</taxon>
        <taxon>Pseudomonadota</taxon>
        <taxon>Gammaproteobacteria</taxon>
        <taxon>Pseudomonadales</taxon>
        <taxon>Pseudomonadaceae</taxon>
        <taxon>Pseudomonas</taxon>
    </lineage>
</organism>
<dbReference type="RefSeq" id="WP_119603418.1">
    <property type="nucleotide sequence ID" value="NZ_JARJLR010000246.1"/>
</dbReference>
<name>A0AAW6P5T6_9PSED</name>
<dbReference type="Pfam" id="PF06527">
    <property type="entry name" value="TniQ"/>
    <property type="match status" value="1"/>
</dbReference>
<feature type="domain" description="TniQ" evidence="1">
    <location>
        <begin position="6"/>
        <end position="154"/>
    </location>
</feature>
<dbReference type="Proteomes" id="UP001220662">
    <property type="component" value="Unassembled WGS sequence"/>
</dbReference>
<evidence type="ECO:0000313" key="2">
    <source>
        <dbReference type="EMBL" id="MDF3842925.1"/>
    </source>
</evidence>
<protein>
    <submittedName>
        <fullName evidence="2">TniQ family protein</fullName>
    </submittedName>
</protein>
<comment type="caution">
    <text evidence="2">The sequence shown here is derived from an EMBL/GenBank/DDBJ whole genome shotgun (WGS) entry which is preliminary data.</text>
</comment>
<sequence>MSELLFFPMSMPDETLHSRITRYHYLSGNKTEPETFRDLFDAAPFPLIILPKQIETLAARLPGDAESNLGELIEINTILPAYKPFLGISDTSVQSASTGILSGVVRVPRREGASQGKAKICLSCVQQDFIELGCAYWHRSHQLPGVTACWRHGEGLIHCCSSCSHPFYRANKLLPDLAGKCICGWSPLSMPAVSLVSEHERQYAIFAHEVLQRNLPFVNWSVLAACYRRQGRKRGFVYGKLMGTAKLADSIKSKYGDEVLSRIDKAYASGKLHQWIRFTTTRGQIDMPLARHLLIAHHLFGDADGFERNLAKEMMLAGAYRSAPQTKSRQFLPSKNHQFRKKIEMLIETRSDIGMEYLWANAYQATRWLVENDKSWLAAKLAAVEKTSGAVVSCSDPRDERYAALIQNCIDDLYRVTKSQKRANISNILGLLPTAVRMTPAKRKEKFPLVSHQLELHFESVWHFRLRRAVWVVAEMARLGLPPNNSSARLLSTLPSLAWSAIVNFFEWELEKMTMEIIDVESLLKSTGVSRQWVGPPGYDMPMGGHAYLGVNAQAPSSLTP</sequence>
<gene>
    <name evidence="2" type="ORF">P3W55_14520</name>
</gene>
<proteinExistence type="predicted"/>
<reference evidence="2" key="1">
    <citation type="submission" date="2023-03" db="EMBL/GenBank/DDBJ databases">
        <title>Draft assemblies of triclosan tolerant bacteria isolated from returned activated sludge.</title>
        <authorList>
            <person name="Van Hamelsveld S."/>
        </authorList>
    </citation>
    <scope>NUCLEOTIDE SEQUENCE</scope>
    <source>
        <strain evidence="2">GW210015_S63</strain>
    </source>
</reference>
<accession>A0AAW6P5T6</accession>
<evidence type="ECO:0000313" key="3">
    <source>
        <dbReference type="Proteomes" id="UP001220662"/>
    </source>
</evidence>
<dbReference type="EMBL" id="JARJLR010000246">
    <property type="protein sequence ID" value="MDF3842925.1"/>
    <property type="molecule type" value="Genomic_DNA"/>
</dbReference>
<dbReference type="AlphaFoldDB" id="A0AAW6P5T6"/>